<evidence type="ECO:0000313" key="2">
    <source>
        <dbReference type="Proteomes" id="UP000827208"/>
    </source>
</evidence>
<accession>A0AAE7MUH6</accession>
<gene>
    <name evidence="1" type="primary">gp49</name>
</gene>
<protein>
    <submittedName>
        <fullName evidence="1">Uncharacterized protein</fullName>
    </submittedName>
</protein>
<organism evidence="1 2">
    <name type="scientific">Ruminococcus phage phiRgPS_6</name>
    <dbReference type="NCBI Taxonomy" id="2772521"/>
    <lineage>
        <taxon>Viruses</taxon>
        <taxon>Duplodnaviria</taxon>
        <taxon>Heunggongvirae</taxon>
        <taxon>Uroviricota</taxon>
        <taxon>Caudoviricetes</taxon>
    </lineage>
</organism>
<dbReference type="Proteomes" id="UP000827208">
    <property type="component" value="Segment"/>
</dbReference>
<sequence>MKKYDILIAKLYACCGNQEEFPREPITVDTNKMSELLEGVFIESGLLEAEQ</sequence>
<keyword evidence="2" id="KW-1185">Reference proteome</keyword>
<dbReference type="EMBL" id="MT980839">
    <property type="protein sequence ID" value="QOI66251.1"/>
    <property type="molecule type" value="Genomic_DNA"/>
</dbReference>
<proteinExistence type="predicted"/>
<evidence type="ECO:0000313" key="1">
    <source>
        <dbReference type="EMBL" id="QOI66251.1"/>
    </source>
</evidence>
<name>A0AAE7MUH6_9CAUD</name>
<reference evidence="1" key="1">
    <citation type="submission" date="2020-09" db="EMBL/GenBank/DDBJ databases">
        <title>Temperate bacteriophages infecting mucin-degrading bacterium Ruminococcus gnavus from the human gut.</title>
        <authorList>
            <person name="Khokhlova E.V."/>
            <person name="Shkoporov A.N."/>
            <person name="Draper L.A."/>
            <person name="Kingston A.R."/>
            <person name="Forde A."/>
            <person name="Ross R.P."/>
            <person name="Hill C."/>
        </authorList>
    </citation>
    <scope>NUCLEOTIDE SEQUENCE</scope>
</reference>